<dbReference type="GO" id="GO:0045087">
    <property type="term" value="P:innate immune response"/>
    <property type="evidence" value="ECO:0007669"/>
    <property type="project" value="TreeGrafter"/>
</dbReference>
<feature type="compositionally biased region" description="Low complexity" evidence="5">
    <location>
        <begin position="130"/>
        <end position="157"/>
    </location>
</feature>
<feature type="region of interest" description="Disordered" evidence="5">
    <location>
        <begin position="224"/>
        <end position="245"/>
    </location>
</feature>
<dbReference type="InterPro" id="IPR029034">
    <property type="entry name" value="Cystine-knot_cytokine"/>
</dbReference>
<dbReference type="Gene3D" id="2.10.90.10">
    <property type="entry name" value="Cystine-knot cytokines"/>
    <property type="match status" value="1"/>
</dbReference>
<evidence type="ECO:0000256" key="5">
    <source>
        <dbReference type="SAM" id="MobiDB-lite"/>
    </source>
</evidence>
<gene>
    <name evidence="8" type="ORF">B4U79_05241</name>
</gene>
<dbReference type="GO" id="GO:0005615">
    <property type="term" value="C:extracellular space"/>
    <property type="evidence" value="ECO:0007669"/>
    <property type="project" value="UniProtKB-ARBA"/>
</dbReference>
<dbReference type="Pfam" id="PF16077">
    <property type="entry name" value="Spaetzle"/>
    <property type="match status" value="1"/>
</dbReference>
<feature type="region of interest" description="Disordered" evidence="5">
    <location>
        <begin position="124"/>
        <end position="157"/>
    </location>
</feature>
<dbReference type="InterPro" id="IPR032104">
    <property type="entry name" value="Spaetzle"/>
</dbReference>
<dbReference type="AlphaFoldDB" id="A0A443RNR6"/>
<feature type="chain" id="PRO_5019107127" description="Spaetzle domain-containing protein" evidence="6">
    <location>
        <begin position="22"/>
        <end position="361"/>
    </location>
</feature>
<feature type="compositionally biased region" description="Low complexity" evidence="5">
    <location>
        <begin position="224"/>
        <end position="235"/>
    </location>
</feature>
<evidence type="ECO:0000256" key="1">
    <source>
        <dbReference type="ARBA" id="ARBA00011748"/>
    </source>
</evidence>
<comment type="subunit">
    <text evidence="1">Homodimer; disulfide-linked.</text>
</comment>
<accession>A0A443RNR6</accession>
<dbReference type="SUPFAM" id="SSF57501">
    <property type="entry name" value="Cystine-knot cytokines"/>
    <property type="match status" value="1"/>
</dbReference>
<feature type="compositionally biased region" description="Low complexity" evidence="5">
    <location>
        <begin position="175"/>
        <end position="191"/>
    </location>
</feature>
<evidence type="ECO:0000313" key="9">
    <source>
        <dbReference type="Proteomes" id="UP000285301"/>
    </source>
</evidence>
<evidence type="ECO:0000256" key="2">
    <source>
        <dbReference type="ARBA" id="ARBA00022729"/>
    </source>
</evidence>
<evidence type="ECO:0000313" key="8">
    <source>
        <dbReference type="EMBL" id="RWS16905.1"/>
    </source>
</evidence>
<feature type="signal peptide" evidence="6">
    <location>
        <begin position="1"/>
        <end position="21"/>
    </location>
</feature>
<dbReference type="GO" id="GO:0005121">
    <property type="term" value="F:Toll binding"/>
    <property type="evidence" value="ECO:0007669"/>
    <property type="project" value="TreeGrafter"/>
</dbReference>
<dbReference type="EMBL" id="NCKU01000153">
    <property type="protein sequence ID" value="RWS16905.1"/>
    <property type="molecule type" value="Genomic_DNA"/>
</dbReference>
<organism evidence="8 9">
    <name type="scientific">Dinothrombium tinctorium</name>
    <dbReference type="NCBI Taxonomy" id="1965070"/>
    <lineage>
        <taxon>Eukaryota</taxon>
        <taxon>Metazoa</taxon>
        <taxon>Ecdysozoa</taxon>
        <taxon>Arthropoda</taxon>
        <taxon>Chelicerata</taxon>
        <taxon>Arachnida</taxon>
        <taxon>Acari</taxon>
        <taxon>Acariformes</taxon>
        <taxon>Trombidiformes</taxon>
        <taxon>Prostigmata</taxon>
        <taxon>Anystina</taxon>
        <taxon>Parasitengona</taxon>
        <taxon>Trombidioidea</taxon>
        <taxon>Trombidiidae</taxon>
        <taxon>Dinothrombium</taxon>
    </lineage>
</organism>
<dbReference type="STRING" id="1965070.A0A443RNR6"/>
<keyword evidence="3" id="KW-1015">Disulfide bond</keyword>
<sequence>MSLHAFLQIVIALHYANRVLTQMTCGPKVSPRLLLNIPCDMSKTAYCVLPGSAYPWNSVRRYIRENQGLVKRMYGDQRQSLIMMNEINDIKDRYDKVFVYGKREAFPEHPHFSPRAAFLDLDPLPADEMPVSPSPTTASNPVTNTTTATSSITTDATTKDTLLPNAEEQLTTLVSQAEAASSSQKESSSSEAEVEITTVAPKSMAQTSEHFYSSKIEAELPIATTQPTSSSQSVPSPEPNFSKENVEKKGVNACPVKEEVIAPYWANNTRGEVLALLNVYPFEQYIHWEKCSFENSQMFCRQGCRCEQQFRLHRLLAFDPKNECRGIFADWFRFPSCCVCICYDLPESSVFYRIHRRKSRL</sequence>
<dbReference type="GO" id="GO:0021556">
    <property type="term" value="P:central nervous system formation"/>
    <property type="evidence" value="ECO:0007669"/>
    <property type="project" value="TreeGrafter"/>
</dbReference>
<protein>
    <recommendedName>
        <fullName evidence="7">Spaetzle domain-containing protein</fullName>
    </recommendedName>
</protein>
<keyword evidence="2 6" id="KW-0732">Signal</keyword>
<feature type="domain" description="Spaetzle" evidence="7">
    <location>
        <begin position="252"/>
        <end position="341"/>
    </location>
</feature>
<name>A0A443RNR6_9ACAR</name>
<keyword evidence="9" id="KW-1185">Reference proteome</keyword>
<evidence type="ECO:0000256" key="4">
    <source>
        <dbReference type="ARBA" id="ARBA00023180"/>
    </source>
</evidence>
<dbReference type="Proteomes" id="UP000285301">
    <property type="component" value="Unassembled WGS sequence"/>
</dbReference>
<dbReference type="FunFam" id="2.10.90.10:FF:000018">
    <property type="entry name" value="Spatzle 4"/>
    <property type="match status" value="1"/>
</dbReference>
<dbReference type="OrthoDB" id="6594799at2759"/>
<feature type="region of interest" description="Disordered" evidence="5">
    <location>
        <begin position="174"/>
        <end position="201"/>
    </location>
</feature>
<evidence type="ECO:0000256" key="3">
    <source>
        <dbReference type="ARBA" id="ARBA00023157"/>
    </source>
</evidence>
<dbReference type="PANTHER" id="PTHR23199:SF5">
    <property type="entry name" value="PROTEIN SPAETZLE 4"/>
    <property type="match status" value="1"/>
</dbReference>
<evidence type="ECO:0000259" key="7">
    <source>
        <dbReference type="Pfam" id="PF16077"/>
    </source>
</evidence>
<keyword evidence="4" id="KW-0325">Glycoprotein</keyword>
<dbReference type="InterPro" id="IPR052444">
    <property type="entry name" value="Spz/Toll_ligand-like"/>
</dbReference>
<dbReference type="PANTHER" id="PTHR23199">
    <property type="entry name" value="NEUROTROPHIN 1-RELATED"/>
    <property type="match status" value="1"/>
</dbReference>
<comment type="caution">
    <text evidence="8">The sequence shown here is derived from an EMBL/GenBank/DDBJ whole genome shotgun (WGS) entry which is preliminary data.</text>
</comment>
<evidence type="ECO:0000256" key="6">
    <source>
        <dbReference type="SAM" id="SignalP"/>
    </source>
</evidence>
<proteinExistence type="predicted"/>
<reference evidence="8 9" key="1">
    <citation type="journal article" date="2018" name="Gigascience">
        <title>Genomes of trombidid mites reveal novel predicted allergens and laterally-transferred genes associated with secondary metabolism.</title>
        <authorList>
            <person name="Dong X."/>
            <person name="Chaisiri K."/>
            <person name="Xia D."/>
            <person name="Armstrong S.D."/>
            <person name="Fang Y."/>
            <person name="Donnelly M.J."/>
            <person name="Kadowaki T."/>
            <person name="McGarry J.W."/>
            <person name="Darby A.C."/>
            <person name="Makepeace B.L."/>
        </authorList>
    </citation>
    <scope>NUCLEOTIDE SEQUENCE [LARGE SCALE GENOMIC DNA]</scope>
    <source>
        <strain evidence="8">UoL-WK</strain>
    </source>
</reference>
<dbReference type="GO" id="GO:0008083">
    <property type="term" value="F:growth factor activity"/>
    <property type="evidence" value="ECO:0007669"/>
    <property type="project" value="TreeGrafter"/>
</dbReference>